<keyword evidence="10" id="KW-0375">Hydrogen ion transport</keyword>
<dbReference type="SMART" id="SM00831">
    <property type="entry name" value="Cation_ATPase_N"/>
    <property type="match status" value="1"/>
</dbReference>
<dbReference type="FunFam" id="2.70.150.10:FF:000042">
    <property type="entry name" value="Plasma membrane ATPase"/>
    <property type="match status" value="1"/>
</dbReference>
<dbReference type="FunFam" id="3.40.1110.10:FF:000005">
    <property type="entry name" value="Plasma membrane ATPase"/>
    <property type="match status" value="1"/>
</dbReference>
<dbReference type="PRINTS" id="PR00119">
    <property type="entry name" value="CATATPASE"/>
</dbReference>
<feature type="domain" description="Cation-transporting P-type ATPase N-terminal" evidence="12">
    <location>
        <begin position="95"/>
        <end position="166"/>
    </location>
</feature>
<dbReference type="NCBIfam" id="TIGR01494">
    <property type="entry name" value="ATPase_P-type"/>
    <property type="match status" value="2"/>
</dbReference>
<dbReference type="SUPFAM" id="SSF81665">
    <property type="entry name" value="Calcium ATPase, transmembrane domain M"/>
    <property type="match status" value="1"/>
</dbReference>
<keyword evidence="3" id="KW-0597">Phosphoprotein</keyword>
<dbReference type="InterPro" id="IPR023298">
    <property type="entry name" value="ATPase_P-typ_TM_dom_sf"/>
</dbReference>
<keyword evidence="6 10" id="KW-0067">ATP-binding</keyword>
<dbReference type="Pfam" id="PF00702">
    <property type="entry name" value="Hydrolase"/>
    <property type="match status" value="1"/>
</dbReference>
<dbReference type="InterPro" id="IPR001757">
    <property type="entry name" value="P_typ_ATPase"/>
</dbReference>
<feature type="region of interest" description="Disordered" evidence="11">
    <location>
        <begin position="1"/>
        <end position="94"/>
    </location>
</feature>
<feature type="transmembrane region" description="Helical" evidence="10">
    <location>
        <begin position="343"/>
        <end position="365"/>
    </location>
</feature>
<dbReference type="SUPFAM" id="SSF81653">
    <property type="entry name" value="Calcium ATPase, transduction domain A"/>
    <property type="match status" value="1"/>
</dbReference>
<dbReference type="PRINTS" id="PR00120">
    <property type="entry name" value="HATPASE"/>
</dbReference>
<keyword evidence="9 10" id="KW-0472">Membrane</keyword>
<evidence type="ECO:0000313" key="13">
    <source>
        <dbReference type="EMBL" id="CAD9665854.1"/>
    </source>
</evidence>
<keyword evidence="10" id="KW-0406">Ion transport</keyword>
<evidence type="ECO:0000256" key="8">
    <source>
        <dbReference type="ARBA" id="ARBA00022989"/>
    </source>
</evidence>
<reference evidence="13" key="1">
    <citation type="submission" date="2021-01" db="EMBL/GenBank/DDBJ databases">
        <authorList>
            <person name="Corre E."/>
            <person name="Pelletier E."/>
            <person name="Niang G."/>
            <person name="Scheremetjew M."/>
            <person name="Finn R."/>
            <person name="Kale V."/>
            <person name="Holt S."/>
            <person name="Cochrane G."/>
            <person name="Meng A."/>
            <person name="Brown T."/>
            <person name="Cohen L."/>
        </authorList>
    </citation>
    <scope>NUCLEOTIDE SEQUENCE</scope>
    <source>
        <strain evidence="13">CCMP1243</strain>
    </source>
</reference>
<dbReference type="EC" id="7.1.2.1" evidence="10"/>
<dbReference type="InterPro" id="IPR044492">
    <property type="entry name" value="P_typ_ATPase_HD_dom"/>
</dbReference>
<dbReference type="InterPro" id="IPR023214">
    <property type="entry name" value="HAD_sf"/>
</dbReference>
<dbReference type="InterPro" id="IPR059000">
    <property type="entry name" value="ATPase_P-type_domA"/>
</dbReference>
<dbReference type="InterPro" id="IPR036412">
    <property type="entry name" value="HAD-like_sf"/>
</dbReference>
<dbReference type="NCBIfam" id="TIGR01647">
    <property type="entry name" value="ATPase-IIIA_H"/>
    <property type="match status" value="1"/>
</dbReference>
<feature type="transmembrane region" description="Helical" evidence="10">
    <location>
        <begin position="867"/>
        <end position="887"/>
    </location>
</feature>
<evidence type="ECO:0000256" key="3">
    <source>
        <dbReference type="ARBA" id="ARBA00022553"/>
    </source>
</evidence>
<dbReference type="InterPro" id="IPR006534">
    <property type="entry name" value="P-type_ATPase_IIIA"/>
</dbReference>
<dbReference type="AlphaFoldDB" id="A0A7S2RAV4"/>
<dbReference type="SFLD" id="SFLDF00027">
    <property type="entry name" value="p-type_atpase"/>
    <property type="match status" value="1"/>
</dbReference>
<keyword evidence="5 10" id="KW-0547">Nucleotide-binding</keyword>
<evidence type="ECO:0000256" key="9">
    <source>
        <dbReference type="ARBA" id="ARBA00023136"/>
    </source>
</evidence>
<accession>A0A7S2RAV4</accession>
<comment type="catalytic activity">
    <reaction evidence="10">
        <text>ATP + H2O + H(+)(in) = ADP + phosphate + 2 H(+)(out)</text>
        <dbReference type="Rhea" id="RHEA:20852"/>
        <dbReference type="ChEBI" id="CHEBI:15377"/>
        <dbReference type="ChEBI" id="CHEBI:15378"/>
        <dbReference type="ChEBI" id="CHEBI:30616"/>
        <dbReference type="ChEBI" id="CHEBI:43474"/>
        <dbReference type="ChEBI" id="CHEBI:456216"/>
        <dbReference type="EC" id="7.1.2.1"/>
    </reaction>
</comment>
<evidence type="ECO:0000256" key="4">
    <source>
        <dbReference type="ARBA" id="ARBA00022692"/>
    </source>
</evidence>
<evidence type="ECO:0000256" key="5">
    <source>
        <dbReference type="ARBA" id="ARBA00022741"/>
    </source>
</evidence>
<gene>
    <name evidence="13" type="ORF">RMAR1173_LOCUS2638</name>
</gene>
<keyword evidence="10" id="KW-0813">Transport</keyword>
<feature type="transmembrane region" description="Helical" evidence="10">
    <location>
        <begin position="791"/>
        <end position="814"/>
    </location>
</feature>
<feature type="transmembrane region" description="Helical" evidence="10">
    <location>
        <begin position="755"/>
        <end position="779"/>
    </location>
</feature>
<evidence type="ECO:0000256" key="10">
    <source>
        <dbReference type="RuleBase" id="RU362083"/>
    </source>
</evidence>
<name>A0A7S2RAV4_9STRA</name>
<dbReference type="FunFam" id="3.40.50.1000:FF:000008">
    <property type="entry name" value="Plasma membrane ATPase"/>
    <property type="match status" value="1"/>
</dbReference>
<dbReference type="InterPro" id="IPR008250">
    <property type="entry name" value="ATPase_P-typ_transduc_dom_A_sf"/>
</dbReference>
<dbReference type="SFLD" id="SFLDG00002">
    <property type="entry name" value="C1.7:_P-type_atpase_like"/>
    <property type="match status" value="1"/>
</dbReference>
<dbReference type="Gene3D" id="3.40.1110.10">
    <property type="entry name" value="Calcium-transporting ATPase, cytoplasmic domain N"/>
    <property type="match status" value="1"/>
</dbReference>
<evidence type="ECO:0000256" key="11">
    <source>
        <dbReference type="SAM" id="MobiDB-lite"/>
    </source>
</evidence>
<dbReference type="GO" id="GO:0008553">
    <property type="term" value="F:P-type proton-exporting transporter activity"/>
    <property type="evidence" value="ECO:0007669"/>
    <property type="project" value="UniProtKB-UniRule"/>
</dbReference>
<sequence>MAQNAQFLDQYKNKDVRDTELSGRRVSQTPTGPETSGPPAVLAKKRSSFSLMTEMDGEQVSSEDRSSHERIRNSLHKSMGSFSEGDQPVEKEEELPHADAVLDESLMDTGEEGLTTEVAQQRLDRFGRNELTEKVIPKWQKFIKCFRGPMPYMIWVAIIIEGIIQDWPNFVVLFILQMVNGCLAFNEANKAGNAISALKASLKPEAQVKRSGVWKNMDAALLVPGDRIALAAGASVPADARICPGQPIDIDQAALTGESLPVTFYEGNVAKMGSNVIHGEVEAIVSATGVNTFFGKTAALIQSVKEIPHFQKVLLTIMKTMVSISLVVVSICLIFLLVQKEPFLKALAFSVVLVIASIPIALPVVSTTTMAVGSKRLADQKAIVAQLASIEQLAGMNMLCSDKTGTLTLNKMVLEDYTGYAPDITKEKVLQYAALAAKWKEPAKDALDTLVLNAVDKGPLDAFAQLEYTPFSPLKKRTEATLRGPDGRVFEVVKGAPHIVLEMCDKNKASIGAAFNKEVDDLAHRGIRALAVAVKYEGDSMEMVGLLTFLDPPRPDTKDTIARAFQYGCDVKMITGDHQAIAKETCRLLKMGTEILKSDKLPVLNPQEGMPKTLGRDYGELIEQCHGFAEVFPEHKFLIIEALRQRGWVVGMTGDGVNDAPALKRADVGIAVEGATDTARAAADIVLTAPGLSVMVDAIIVARGIFQRIKNYLVYRVAVTFQLLMFFFLSLLAFKPKDYGFEANDIKGTDEVPDFFQIPVIGLVIIVILNDFAIISIAYDHVIPSSIPEKWNLIVVFTVAIWLGMVAVTAQMTLLDLALDGKIFPGMSYGQIQMMIWLTVSLLDFFSVFTARVANGFFFERALGRPLLCAAIFALAISTVLSIVWPFNSVGGETKEPKMEPLFGKHIGFVWGYCIGWALVQDCTKVILYKILMHFDLQNIRTDMEENTKRAAIIQEFISREKRESLKQEGVEVV</sequence>
<dbReference type="Gene3D" id="3.40.50.1000">
    <property type="entry name" value="HAD superfamily/HAD-like"/>
    <property type="match status" value="1"/>
</dbReference>
<dbReference type="EMBL" id="HBHJ01004088">
    <property type="protein sequence ID" value="CAD9665854.1"/>
    <property type="molecule type" value="Transcribed_RNA"/>
</dbReference>
<dbReference type="InterPro" id="IPR023299">
    <property type="entry name" value="ATPase_P-typ_cyto_dom_N"/>
</dbReference>
<feature type="compositionally biased region" description="Polar residues" evidence="11">
    <location>
        <begin position="25"/>
        <end position="34"/>
    </location>
</feature>
<comment type="similarity">
    <text evidence="2 10">Belongs to the cation transport ATPase (P-type) (TC 3.A.3) family. Type IIIA subfamily.</text>
</comment>
<dbReference type="GO" id="GO:0005886">
    <property type="term" value="C:plasma membrane"/>
    <property type="evidence" value="ECO:0007669"/>
    <property type="project" value="UniProtKB-SubCell"/>
</dbReference>
<dbReference type="SUPFAM" id="SSF56784">
    <property type="entry name" value="HAD-like"/>
    <property type="match status" value="1"/>
</dbReference>
<feature type="transmembrane region" description="Helical" evidence="10">
    <location>
        <begin position="152"/>
        <end position="176"/>
    </location>
</feature>
<dbReference type="SFLD" id="SFLDS00003">
    <property type="entry name" value="Haloacid_Dehalogenase"/>
    <property type="match status" value="1"/>
</dbReference>
<dbReference type="InterPro" id="IPR004014">
    <property type="entry name" value="ATPase_P-typ_cation-transptr_N"/>
</dbReference>
<keyword evidence="7 10" id="KW-1278">Translocase</keyword>
<feature type="compositionally biased region" description="Basic and acidic residues" evidence="11">
    <location>
        <begin position="62"/>
        <end position="72"/>
    </location>
</feature>
<evidence type="ECO:0000259" key="12">
    <source>
        <dbReference type="SMART" id="SM00831"/>
    </source>
</evidence>
<proteinExistence type="inferred from homology"/>
<feature type="transmembrane region" description="Helical" evidence="10">
    <location>
        <begin position="907"/>
        <end position="928"/>
    </location>
</feature>
<feature type="compositionally biased region" description="Basic and acidic residues" evidence="11">
    <location>
        <begin position="11"/>
        <end position="23"/>
    </location>
</feature>
<evidence type="ECO:0000256" key="6">
    <source>
        <dbReference type="ARBA" id="ARBA00022840"/>
    </source>
</evidence>
<evidence type="ECO:0000256" key="1">
    <source>
        <dbReference type="ARBA" id="ARBA00004141"/>
    </source>
</evidence>
<dbReference type="PANTHER" id="PTHR42861">
    <property type="entry name" value="CALCIUM-TRANSPORTING ATPASE"/>
    <property type="match status" value="1"/>
</dbReference>
<dbReference type="GO" id="GO:0120029">
    <property type="term" value="P:proton export across plasma membrane"/>
    <property type="evidence" value="ECO:0007669"/>
    <property type="project" value="UniProtKB-UniRule"/>
</dbReference>
<protein>
    <recommendedName>
        <fullName evidence="10">Plasma membrane ATPase</fullName>
        <ecNumber evidence="10">7.1.2.1</ecNumber>
    </recommendedName>
</protein>
<dbReference type="InterPro" id="IPR018303">
    <property type="entry name" value="ATPase_P-typ_P_site"/>
</dbReference>
<dbReference type="GO" id="GO:0005524">
    <property type="term" value="F:ATP binding"/>
    <property type="evidence" value="ECO:0007669"/>
    <property type="project" value="UniProtKB-UniRule"/>
</dbReference>
<keyword evidence="10" id="KW-0460">Magnesium</keyword>
<dbReference type="Pfam" id="PF00690">
    <property type="entry name" value="Cation_ATPase_N"/>
    <property type="match status" value="1"/>
</dbReference>
<dbReference type="Gene3D" id="2.70.150.10">
    <property type="entry name" value="Calcium-transporting ATPase, cytoplasmic transduction domain A"/>
    <property type="match status" value="1"/>
</dbReference>
<keyword evidence="8 10" id="KW-1133">Transmembrane helix</keyword>
<keyword evidence="4 10" id="KW-0812">Transmembrane</keyword>
<feature type="transmembrane region" description="Helical" evidence="10">
    <location>
        <begin position="713"/>
        <end position="735"/>
    </location>
</feature>
<comment type="subcellular location">
    <subcellularLocation>
        <location evidence="10">Cell membrane</location>
        <topology evidence="10">Multi-pass membrane protein</topology>
    </subcellularLocation>
    <subcellularLocation>
        <location evidence="1">Membrane</location>
        <topology evidence="1">Multi-pass membrane protein</topology>
    </subcellularLocation>
</comment>
<dbReference type="Gene3D" id="1.20.1110.10">
    <property type="entry name" value="Calcium-transporting ATPase, transmembrane domain"/>
    <property type="match status" value="1"/>
</dbReference>
<dbReference type="Pfam" id="PF00122">
    <property type="entry name" value="E1-E2_ATPase"/>
    <property type="match status" value="1"/>
</dbReference>
<evidence type="ECO:0000256" key="2">
    <source>
        <dbReference type="ARBA" id="ARBA00008804"/>
    </source>
</evidence>
<dbReference type="PROSITE" id="PS00154">
    <property type="entry name" value="ATPASE_E1_E2"/>
    <property type="match status" value="1"/>
</dbReference>
<organism evidence="13">
    <name type="scientific">Rhizochromulina marina</name>
    <dbReference type="NCBI Taxonomy" id="1034831"/>
    <lineage>
        <taxon>Eukaryota</taxon>
        <taxon>Sar</taxon>
        <taxon>Stramenopiles</taxon>
        <taxon>Ochrophyta</taxon>
        <taxon>Dictyochophyceae</taxon>
        <taxon>Rhizochromulinales</taxon>
        <taxon>Rhizochromulina</taxon>
    </lineage>
</organism>
<evidence type="ECO:0000256" key="7">
    <source>
        <dbReference type="ARBA" id="ARBA00022967"/>
    </source>
</evidence>
<feature type="transmembrane region" description="Helical" evidence="10">
    <location>
        <begin position="834"/>
        <end position="855"/>
    </location>
</feature>
<dbReference type="GO" id="GO:0016887">
    <property type="term" value="F:ATP hydrolysis activity"/>
    <property type="evidence" value="ECO:0007669"/>
    <property type="project" value="InterPro"/>
</dbReference>
<feature type="transmembrane region" description="Helical" evidence="10">
    <location>
        <begin position="313"/>
        <end position="337"/>
    </location>
</feature>